<proteinExistence type="predicted"/>
<sequence>MRRIPEQGIRGEVALREAAAGEFHDIMKLVRRALEDKLRQPGQRDVYVPVEAIFTDRVVVMESGRYLAYPYTLNDNNQITLGNPTEVTKDYMPVAMREAQGAFLEAKDDQGLKWQICIIKAGLSGNKNYYRNAVLREAVPLFEGVRVFVKSDEEHLKGKGKAFNNLIGRIVNPVFIEGQGTDNGQINADLELLKSAGDVPVKMLEAFNKGMANDLFGFSIDAEGTANLKAGRRVANKITKVSSVDLIIEPGAGGQIINLIEALNPEVEADMKLRERMIGTVKKAHNGSLPDGLDIDNDEDLEKHYREALAQDNPTKSEAAAGAGDGEPSPANTGVSKDELDSSIRMVEARAHARVAIAESGLPDLAKTKLRDQFTTMVSFTEAQVDEAITAEREYLAKFTESGHVVDLGGGSRIESGEGRSDKVGKMLDAFFDPNNREVNSFRECYIDITGDRRVTGHMKNCDAARLREAISNADFREALDSTSFANVLGDSVARRMVADYNQPSQYDVWRQLATVVPVNDFRTQERTRFGGYGDLPVVAENGAYAALTSPGDEAANYAVAKRGGEESISIEMIKNDDVGAIQRIPIRMSRAGKRTLGKFVLDFLATNPLIYDGVALFDVAHNNLGAAALDATSLAARRLAMLKQTELGSSERLGIGPQNLWVPADMEEVGVNLFRRNTENDKSFTQSLSLNVIPVWYWTDINDWCLSADPMDIPTIEIGFLDGNEEPELFVQDSPTQGSLFSNDQIKYKIRHIYGGNVLDFRGLDKSVVA</sequence>
<protein>
    <recommendedName>
        <fullName evidence="3">Bacteriophage Mu GpT domain-containing protein</fullName>
    </recommendedName>
</protein>
<comment type="caution">
    <text evidence="2">The sequence shown here is derived from an EMBL/GenBank/DDBJ whole genome shotgun (WGS) entry which is preliminary data.</text>
</comment>
<dbReference type="Pfam" id="PF25209">
    <property type="entry name" value="Phage_capsid_4"/>
    <property type="match status" value="1"/>
</dbReference>
<gene>
    <name evidence="2" type="ORF">ENJ65_01825</name>
</gene>
<dbReference type="AlphaFoldDB" id="A0A832J8F0"/>
<evidence type="ECO:0000256" key="1">
    <source>
        <dbReference type="SAM" id="MobiDB-lite"/>
    </source>
</evidence>
<organism evidence="2">
    <name type="scientific">Candidatus Tenderia electrophaga</name>
    <dbReference type="NCBI Taxonomy" id="1748243"/>
    <lineage>
        <taxon>Bacteria</taxon>
        <taxon>Pseudomonadati</taxon>
        <taxon>Pseudomonadota</taxon>
        <taxon>Gammaproteobacteria</taxon>
        <taxon>Candidatus Tenderiales</taxon>
        <taxon>Candidatus Tenderiaceae</taxon>
        <taxon>Candidatus Tenderia</taxon>
    </lineage>
</organism>
<name>A0A832J8F0_9GAMM</name>
<feature type="region of interest" description="Disordered" evidence="1">
    <location>
        <begin position="308"/>
        <end position="339"/>
    </location>
</feature>
<evidence type="ECO:0008006" key="3">
    <source>
        <dbReference type="Google" id="ProtNLM"/>
    </source>
</evidence>
<evidence type="ECO:0000313" key="2">
    <source>
        <dbReference type="EMBL" id="HHJ80352.1"/>
    </source>
</evidence>
<dbReference type="Proteomes" id="UP000885832">
    <property type="component" value="Unassembled WGS sequence"/>
</dbReference>
<dbReference type="EMBL" id="DRNF01000114">
    <property type="protein sequence ID" value="HHJ80352.1"/>
    <property type="molecule type" value="Genomic_DNA"/>
</dbReference>
<accession>A0A832J8F0</accession>
<reference evidence="2" key="1">
    <citation type="journal article" date="2020" name="mSystems">
        <title>Genome- and Community-Level Interaction Insights into Carbon Utilization and Element Cycling Functions of Hydrothermarchaeota in Hydrothermal Sediment.</title>
        <authorList>
            <person name="Zhou Z."/>
            <person name="Liu Y."/>
            <person name="Xu W."/>
            <person name="Pan J."/>
            <person name="Luo Z.H."/>
            <person name="Li M."/>
        </authorList>
    </citation>
    <scope>NUCLEOTIDE SEQUENCE [LARGE SCALE GENOMIC DNA]</scope>
    <source>
        <strain evidence="2">HyVt-505</strain>
    </source>
</reference>